<reference evidence="1 2" key="1">
    <citation type="submission" date="2018-06" db="EMBL/GenBank/DDBJ databases">
        <authorList>
            <consortium name="Pathogen Informatics"/>
            <person name="Doyle S."/>
        </authorList>
    </citation>
    <scope>NUCLEOTIDE SEQUENCE [LARGE SCALE GENOMIC DNA]</scope>
    <source>
        <strain evidence="1 2">NCTC13067</strain>
    </source>
</reference>
<evidence type="ECO:0000313" key="1">
    <source>
        <dbReference type="EMBL" id="SUB94255.1"/>
    </source>
</evidence>
<gene>
    <name evidence="1" type="ORF">NCTC13067_02123</name>
</gene>
<name>A0A379EDW8_9BACT</name>
<dbReference type="Proteomes" id="UP000255469">
    <property type="component" value="Unassembled WGS sequence"/>
</dbReference>
<evidence type="ECO:0000313" key="2">
    <source>
        <dbReference type="Proteomes" id="UP000255469"/>
    </source>
</evidence>
<dbReference type="AlphaFoldDB" id="A0A379EDW8"/>
<protein>
    <submittedName>
        <fullName evidence="1">Uncharacterized protein</fullName>
    </submittedName>
</protein>
<accession>A0A379EDW8</accession>
<organism evidence="1 2">
    <name type="scientific">Prevotella denticola</name>
    <dbReference type="NCBI Taxonomy" id="28129"/>
    <lineage>
        <taxon>Bacteria</taxon>
        <taxon>Pseudomonadati</taxon>
        <taxon>Bacteroidota</taxon>
        <taxon>Bacteroidia</taxon>
        <taxon>Bacteroidales</taxon>
        <taxon>Prevotellaceae</taxon>
        <taxon>Prevotella</taxon>
    </lineage>
</organism>
<proteinExistence type="predicted"/>
<sequence length="77" mass="8998">MRNPTITIIFTNVVPLISKPMEHLEVLLKSPSLPLSRWVDYSKIKFIIAKIRILSQYTIESSILKYKIGNRLTLWVK</sequence>
<dbReference type="EMBL" id="UGTM01000002">
    <property type="protein sequence ID" value="SUB94255.1"/>
    <property type="molecule type" value="Genomic_DNA"/>
</dbReference>